<organism evidence="1 2">
    <name type="scientific">Eptatretus burgeri</name>
    <name type="common">Inshore hagfish</name>
    <dbReference type="NCBI Taxonomy" id="7764"/>
    <lineage>
        <taxon>Eukaryota</taxon>
        <taxon>Metazoa</taxon>
        <taxon>Chordata</taxon>
        <taxon>Craniata</taxon>
        <taxon>Vertebrata</taxon>
        <taxon>Cyclostomata</taxon>
        <taxon>Myxini</taxon>
        <taxon>Myxiniformes</taxon>
        <taxon>Myxinidae</taxon>
        <taxon>Eptatretinae</taxon>
        <taxon>Eptatretus</taxon>
    </lineage>
</organism>
<sequence>MVQWRRFTEKLTFLEMTTRSALFILGEIWNSLCEEHQEERGEGRAITWFPLSVKRGIDVPLERAMYIKRKCDFLWSISRGQFHSDRTNFSRVSV</sequence>
<reference evidence="1" key="1">
    <citation type="submission" date="2025-08" db="UniProtKB">
        <authorList>
            <consortium name="Ensembl"/>
        </authorList>
    </citation>
    <scope>IDENTIFICATION</scope>
</reference>
<dbReference type="Proteomes" id="UP000694388">
    <property type="component" value="Unplaced"/>
</dbReference>
<name>A0A8C4NGY0_EPTBU</name>
<proteinExistence type="predicted"/>
<dbReference type="AlphaFoldDB" id="A0A8C4NGY0"/>
<protein>
    <submittedName>
        <fullName evidence="1">Uncharacterized protein</fullName>
    </submittedName>
</protein>
<evidence type="ECO:0000313" key="2">
    <source>
        <dbReference type="Proteomes" id="UP000694388"/>
    </source>
</evidence>
<keyword evidence="2" id="KW-1185">Reference proteome</keyword>
<dbReference type="Ensembl" id="ENSEBUT00000006994.1">
    <property type="protein sequence ID" value="ENSEBUP00000006536.1"/>
    <property type="gene ID" value="ENSEBUG00000004316.1"/>
</dbReference>
<evidence type="ECO:0000313" key="1">
    <source>
        <dbReference type="Ensembl" id="ENSEBUP00000006536.1"/>
    </source>
</evidence>
<accession>A0A8C4NGY0</accession>
<reference evidence="1" key="2">
    <citation type="submission" date="2025-09" db="UniProtKB">
        <authorList>
            <consortium name="Ensembl"/>
        </authorList>
    </citation>
    <scope>IDENTIFICATION</scope>
</reference>